<comment type="caution">
    <text evidence="7">The sequence shown here is derived from an EMBL/GenBank/DDBJ whole genome shotgun (WGS) entry which is preliminary data.</text>
</comment>
<proteinExistence type="inferred from homology"/>
<dbReference type="InterPro" id="IPR016140">
    <property type="entry name" value="Bifunc_inhib/LTP/seed_store"/>
</dbReference>
<gene>
    <name evidence="7" type="ORF">ZIOFF_008829</name>
</gene>
<dbReference type="InterPro" id="IPR036312">
    <property type="entry name" value="Bifun_inhib/LTP/seed_sf"/>
</dbReference>
<comment type="similarity">
    <text evidence="1">Belongs to the plant LTP family.</text>
</comment>
<evidence type="ECO:0000256" key="4">
    <source>
        <dbReference type="ARBA" id="ARBA00023180"/>
    </source>
</evidence>
<dbReference type="Gene3D" id="1.10.110.10">
    <property type="entry name" value="Plant lipid-transfer and hydrophobic proteins"/>
    <property type="match status" value="1"/>
</dbReference>
<keyword evidence="4" id="KW-0325">Glycoprotein</keyword>
<dbReference type="PRINTS" id="PR00382">
    <property type="entry name" value="LIPIDTRNSFER"/>
</dbReference>
<dbReference type="GO" id="GO:0006869">
    <property type="term" value="P:lipid transport"/>
    <property type="evidence" value="ECO:0007669"/>
    <property type="project" value="InterPro"/>
</dbReference>
<dbReference type="SUPFAM" id="SSF47699">
    <property type="entry name" value="Bifunctional inhibitor/lipid-transfer protein/seed storage 2S albumin"/>
    <property type="match status" value="1"/>
</dbReference>
<dbReference type="SMART" id="SM00499">
    <property type="entry name" value="AAI"/>
    <property type="match status" value="1"/>
</dbReference>
<evidence type="ECO:0000256" key="2">
    <source>
        <dbReference type="ARBA" id="ARBA00022729"/>
    </source>
</evidence>
<sequence>MAGADTAFLLAFLASSAAFAASQDSSMQQKCGQEFTKVTSCLNYATAKADAPTAACCSAVTDIRNTDAACLCFIIQQTHSGSPAVKSLGLQFDRLLQLPDACHLVNSSVSNCPKLLKLSPNSPDYAIFTNSTKGYKVPLPFARALNLAQIEIDSLCAVASTSISNETATVSNSNTPNGVRRQVDCVSVAVIGLVSTIVFSIFSVGA</sequence>
<evidence type="ECO:0000256" key="5">
    <source>
        <dbReference type="SAM" id="SignalP"/>
    </source>
</evidence>
<dbReference type="InterPro" id="IPR000528">
    <property type="entry name" value="Plant_nsLTP"/>
</dbReference>
<evidence type="ECO:0000313" key="8">
    <source>
        <dbReference type="Proteomes" id="UP000734854"/>
    </source>
</evidence>
<evidence type="ECO:0000256" key="3">
    <source>
        <dbReference type="ARBA" id="ARBA00023157"/>
    </source>
</evidence>
<dbReference type="GO" id="GO:0008289">
    <property type="term" value="F:lipid binding"/>
    <property type="evidence" value="ECO:0007669"/>
    <property type="project" value="InterPro"/>
</dbReference>
<dbReference type="InterPro" id="IPR043325">
    <property type="entry name" value="LTSS"/>
</dbReference>
<feature type="chain" id="PRO_5035245203" description="Bifunctional inhibitor/plant lipid transfer protein/seed storage helical domain-containing protein" evidence="5">
    <location>
        <begin position="23"/>
        <end position="206"/>
    </location>
</feature>
<evidence type="ECO:0000313" key="7">
    <source>
        <dbReference type="EMBL" id="KAG6534921.1"/>
    </source>
</evidence>
<evidence type="ECO:0000256" key="1">
    <source>
        <dbReference type="ARBA" id="ARBA00009748"/>
    </source>
</evidence>
<reference evidence="7 8" key="1">
    <citation type="submission" date="2020-08" db="EMBL/GenBank/DDBJ databases">
        <title>Plant Genome Project.</title>
        <authorList>
            <person name="Zhang R.-G."/>
        </authorList>
    </citation>
    <scope>NUCLEOTIDE SEQUENCE [LARGE SCALE GENOMIC DNA]</scope>
    <source>
        <tissue evidence="7">Rhizome</tissue>
    </source>
</reference>
<dbReference type="Proteomes" id="UP000734854">
    <property type="component" value="Unassembled WGS sequence"/>
</dbReference>
<name>A0A8J5I788_ZINOF</name>
<organism evidence="7 8">
    <name type="scientific">Zingiber officinale</name>
    <name type="common">Ginger</name>
    <name type="synonym">Amomum zingiber</name>
    <dbReference type="NCBI Taxonomy" id="94328"/>
    <lineage>
        <taxon>Eukaryota</taxon>
        <taxon>Viridiplantae</taxon>
        <taxon>Streptophyta</taxon>
        <taxon>Embryophyta</taxon>
        <taxon>Tracheophyta</taxon>
        <taxon>Spermatophyta</taxon>
        <taxon>Magnoliopsida</taxon>
        <taxon>Liliopsida</taxon>
        <taxon>Zingiberales</taxon>
        <taxon>Zingiberaceae</taxon>
        <taxon>Zingiber</taxon>
    </lineage>
</organism>
<keyword evidence="3" id="KW-1015">Disulfide bond</keyword>
<dbReference type="EMBL" id="JACMSC010000002">
    <property type="protein sequence ID" value="KAG6534921.1"/>
    <property type="molecule type" value="Genomic_DNA"/>
</dbReference>
<dbReference type="Pfam" id="PF14368">
    <property type="entry name" value="LTP_2"/>
    <property type="match status" value="1"/>
</dbReference>
<protein>
    <recommendedName>
        <fullName evidence="6">Bifunctional inhibitor/plant lipid transfer protein/seed storage helical domain-containing protein</fullName>
    </recommendedName>
</protein>
<keyword evidence="2 5" id="KW-0732">Signal</keyword>
<dbReference type="AlphaFoldDB" id="A0A8J5I788"/>
<accession>A0A8J5I788</accession>
<feature type="signal peptide" evidence="5">
    <location>
        <begin position="1"/>
        <end position="22"/>
    </location>
</feature>
<evidence type="ECO:0000259" key="6">
    <source>
        <dbReference type="SMART" id="SM00499"/>
    </source>
</evidence>
<keyword evidence="8" id="KW-1185">Reference proteome</keyword>
<feature type="domain" description="Bifunctional inhibitor/plant lipid transfer protein/seed storage helical" evidence="6">
    <location>
        <begin position="31"/>
        <end position="112"/>
    </location>
</feature>
<dbReference type="CDD" id="cd00010">
    <property type="entry name" value="AAI_LTSS"/>
    <property type="match status" value="1"/>
</dbReference>
<dbReference type="PANTHER" id="PTHR33044">
    <property type="entry name" value="BIFUNCTIONAL INHIBITOR/LIPID-TRANSFER PROTEIN/SEED STORAGE 2S ALBUMIN SUPERFAMILY PROTEIN-RELATED"/>
    <property type="match status" value="1"/>
</dbReference>